<evidence type="ECO:0000313" key="3">
    <source>
        <dbReference type="Proteomes" id="UP000198403"/>
    </source>
</evidence>
<keyword evidence="3" id="KW-1185">Reference proteome</keyword>
<protein>
    <submittedName>
        <fullName evidence="2">Uncharacterized protein</fullName>
    </submittedName>
</protein>
<keyword evidence="1" id="KW-0812">Transmembrane</keyword>
<keyword evidence="1" id="KW-0472">Membrane</keyword>
<proteinExistence type="predicted"/>
<evidence type="ECO:0000313" key="2">
    <source>
        <dbReference type="EMBL" id="SNR23926.1"/>
    </source>
</evidence>
<feature type="transmembrane region" description="Helical" evidence="1">
    <location>
        <begin position="39"/>
        <end position="57"/>
    </location>
</feature>
<dbReference type="EMBL" id="FZNO01000001">
    <property type="protein sequence ID" value="SNR23926.1"/>
    <property type="molecule type" value="Genomic_DNA"/>
</dbReference>
<keyword evidence="1" id="KW-1133">Transmembrane helix</keyword>
<gene>
    <name evidence="2" type="ORF">SAMN06272737_101186</name>
</gene>
<evidence type="ECO:0000256" key="1">
    <source>
        <dbReference type="SAM" id="Phobius"/>
    </source>
</evidence>
<name>A0A238UP85_9ACTN</name>
<dbReference type="RefSeq" id="WP_089334694.1">
    <property type="nucleotide sequence ID" value="NZ_FZNO01000001.1"/>
</dbReference>
<reference evidence="2 3" key="1">
    <citation type="submission" date="2017-06" db="EMBL/GenBank/DDBJ databases">
        <authorList>
            <person name="Kim H.J."/>
            <person name="Triplett B.A."/>
        </authorList>
    </citation>
    <scope>NUCLEOTIDE SEQUENCE [LARGE SCALE GENOMIC DNA]</scope>
    <source>
        <strain evidence="2 3">DSM 44272</strain>
    </source>
</reference>
<organism evidence="2 3">
    <name type="scientific">Blastococcus mobilis</name>
    <dbReference type="NCBI Taxonomy" id="1938746"/>
    <lineage>
        <taxon>Bacteria</taxon>
        <taxon>Bacillati</taxon>
        <taxon>Actinomycetota</taxon>
        <taxon>Actinomycetes</taxon>
        <taxon>Geodermatophilales</taxon>
        <taxon>Geodermatophilaceae</taxon>
        <taxon>Blastococcus</taxon>
    </lineage>
</organism>
<accession>A0A238UP85</accession>
<sequence length="64" mass="6581">MDAITLGKAGLQGWRARVADVVAEPVARRAGLADEQVRAAIGGLFLALSVFYVAAAVRRLASGG</sequence>
<dbReference type="AlphaFoldDB" id="A0A238UP85"/>
<dbReference type="Proteomes" id="UP000198403">
    <property type="component" value="Unassembled WGS sequence"/>
</dbReference>
<dbReference type="OrthoDB" id="5193315at2"/>